<feature type="compositionally biased region" description="Low complexity" evidence="1">
    <location>
        <begin position="1057"/>
        <end position="1068"/>
    </location>
</feature>
<feature type="compositionally biased region" description="Basic residues" evidence="1">
    <location>
        <begin position="1130"/>
        <end position="1146"/>
    </location>
</feature>
<evidence type="ECO:0000313" key="3">
    <source>
        <dbReference type="Proteomes" id="UP001470230"/>
    </source>
</evidence>
<evidence type="ECO:0000256" key="1">
    <source>
        <dbReference type="SAM" id="MobiDB-lite"/>
    </source>
</evidence>
<reference evidence="2 3" key="1">
    <citation type="submission" date="2024-04" db="EMBL/GenBank/DDBJ databases">
        <title>Tritrichomonas musculus Genome.</title>
        <authorList>
            <person name="Alves-Ferreira E."/>
            <person name="Grigg M."/>
            <person name="Lorenzi H."/>
            <person name="Galac M."/>
        </authorList>
    </citation>
    <scope>NUCLEOTIDE SEQUENCE [LARGE SCALE GENOMIC DNA]</scope>
    <source>
        <strain evidence="2 3">EAF2021</strain>
    </source>
</reference>
<feature type="compositionally biased region" description="Polar residues" evidence="1">
    <location>
        <begin position="1210"/>
        <end position="1222"/>
    </location>
</feature>
<dbReference type="EMBL" id="JAPFFF010000003">
    <property type="protein sequence ID" value="KAK8894208.1"/>
    <property type="molecule type" value="Genomic_DNA"/>
</dbReference>
<organism evidence="2 3">
    <name type="scientific">Tritrichomonas musculus</name>
    <dbReference type="NCBI Taxonomy" id="1915356"/>
    <lineage>
        <taxon>Eukaryota</taxon>
        <taxon>Metamonada</taxon>
        <taxon>Parabasalia</taxon>
        <taxon>Tritrichomonadida</taxon>
        <taxon>Tritrichomonadidae</taxon>
        <taxon>Tritrichomonas</taxon>
    </lineage>
</organism>
<proteinExistence type="predicted"/>
<dbReference type="Proteomes" id="UP001470230">
    <property type="component" value="Unassembled WGS sequence"/>
</dbReference>
<sequence>MLDSGKEYYTRFSPADVTQISFSFAPTPISNQEIKLLPTDEKLHKKYRKKWKFFSRILLRKFTVKFSKELYRVSLTVIQLRNYYMKCRLKKWYYRFKWSRMVHRIYRINYIQQIKTRALSLKEKKKKKSPNQLKWKTISRLLITSELRSRLYSELNLLIKERRMIQIAKWKELCLKLRPINLQNIQKSFKEKRHNKYIYRRFFILWLLKYRNQGDSIKYIFKVEYPEMALLTHINIPFEFDSYSIPFTQTSISKDISLLKDVYDFSEILQNLELEDLPDLFIPELNDNSSLAKHSINNLYSPVSLYSQIKIPEIVINSIYDDFNDMQSHLFSKDEQLNLSVSSSLSYFQSCPQFQLKDNAEADISLSMNDFSKEDLSSLKNYQERKKPNKEPSNIDMNVPLHLSNISGSCARSLSQFTIKPTIKEQKTQVNFDFGLDEIKGHIGSSSLTNFKHYINKKHVPTIEPDVPLSFRSISDQDASKKAFSNYQRIEIKAQSSQIGNIYKNFNDFEKSVVLSEKTKSLDGYLINDIDSKDNLFYNLQDYENVTLPKSGNADDITVDIVFIDEVLPLQSGISGVSSIELFELPQSTNKELNKAESITNSKSIDDIGKKEILNSDDDVSISIELELSEEIPSLSQNLEKVKSFELIQTKNKKSKNTDHILNSSTVEEIVPFSGIDNSSIENININQNINHISNVKFNSIDTNRIQKRFTIHQFNPNLIDLTKRLSNYKYKCKENDLNILDEKDLSLAPNYSFLLKQPEVTLQQMNNTGPTLKLLFKTTEEEEAIFEEEEEEFDDVNLDSIDFNCLSPLYLDIPSDIVNSISRNANSLDSTCLTYHGANNSGILFDSSLSYSNLIEKSRYIPYIFQIPSKIFSPLYLYQKDKQELHYDSTESVIRNIAKNPSTLMSKTRYTPSFLDMYPLMIDNIIRLTYNDRSSLVETDYNYDIHPKIIHTCHFLSNVKSSFMPFNTYQKKIKIAKPQEELAFAGFQLPKVRYTPHIFTYISTTLNTLCSYHCKQKHFLSLTKRSFVVSKENDQFQKKKIKKRAIIRKTKKTSNKRNNNNNNNNTNVFDTENDLTINQVTSKRTIKETVNKTVFVPIKIDDFDENEYEQEQEQIETVNEVISKSTHNSLHKTKVNSKRSKRRAASAKNKIQRLQGDSILTFRKIIIDADETCDDENAENQSNINVAIIQENDKPKKLRKKKRRGCSVSYENSSPKKSNPK</sequence>
<evidence type="ECO:0000313" key="2">
    <source>
        <dbReference type="EMBL" id="KAK8894208.1"/>
    </source>
</evidence>
<feature type="region of interest" description="Disordered" evidence="1">
    <location>
        <begin position="1049"/>
        <end position="1071"/>
    </location>
</feature>
<evidence type="ECO:0008006" key="4">
    <source>
        <dbReference type="Google" id="ProtNLM"/>
    </source>
</evidence>
<feature type="region of interest" description="Disordered" evidence="1">
    <location>
        <begin position="1124"/>
        <end position="1151"/>
    </location>
</feature>
<name>A0ABR2KT25_9EUKA</name>
<accession>A0ABR2KT25</accession>
<feature type="compositionally biased region" description="Basic residues" evidence="1">
    <location>
        <begin position="1197"/>
        <end position="1206"/>
    </location>
</feature>
<feature type="region of interest" description="Disordered" evidence="1">
    <location>
        <begin position="1191"/>
        <end position="1222"/>
    </location>
</feature>
<protein>
    <recommendedName>
        <fullName evidence="4">IQ calmodulin-binding motif family protein</fullName>
    </recommendedName>
</protein>
<keyword evidence="3" id="KW-1185">Reference proteome</keyword>
<gene>
    <name evidence="2" type="ORF">M9Y10_022641</name>
</gene>
<comment type="caution">
    <text evidence="2">The sequence shown here is derived from an EMBL/GenBank/DDBJ whole genome shotgun (WGS) entry which is preliminary data.</text>
</comment>